<evidence type="ECO:0000256" key="5">
    <source>
        <dbReference type="ARBA" id="ARBA00023295"/>
    </source>
</evidence>
<dbReference type="InterPro" id="IPR052176">
    <property type="entry name" value="Glycosyl_Hydrlase_43_Enz"/>
</dbReference>
<dbReference type="InterPro" id="IPR006710">
    <property type="entry name" value="Glyco_hydro_43"/>
</dbReference>
<evidence type="ECO:0000256" key="3">
    <source>
        <dbReference type="ARBA" id="ARBA00022801"/>
    </source>
</evidence>
<evidence type="ECO:0000313" key="9">
    <source>
        <dbReference type="EMBL" id="MDH7639066.1"/>
    </source>
</evidence>
<organism evidence="9 10">
    <name type="scientific">Sphingomonas oryzagri</name>
    <dbReference type="NCBI Taxonomy" id="3042314"/>
    <lineage>
        <taxon>Bacteria</taxon>
        <taxon>Pseudomonadati</taxon>
        <taxon>Pseudomonadota</taxon>
        <taxon>Alphaproteobacteria</taxon>
        <taxon>Sphingomonadales</taxon>
        <taxon>Sphingomonadaceae</taxon>
        <taxon>Sphingomonas</taxon>
    </lineage>
</organism>
<dbReference type="RefSeq" id="WP_281044334.1">
    <property type="nucleotide sequence ID" value="NZ_JARYGZ010000001.1"/>
</dbReference>
<keyword evidence="2" id="KW-0624">Polysaccharide degradation</keyword>
<keyword evidence="10" id="KW-1185">Reference proteome</keyword>
<dbReference type="InterPro" id="IPR023296">
    <property type="entry name" value="Glyco_hydro_beta-prop_sf"/>
</dbReference>
<proteinExistence type="inferred from homology"/>
<accession>A0ABT6N3W7</accession>
<feature type="signal peptide" evidence="8">
    <location>
        <begin position="1"/>
        <end position="17"/>
    </location>
</feature>
<evidence type="ECO:0000256" key="2">
    <source>
        <dbReference type="ARBA" id="ARBA00022651"/>
    </source>
</evidence>
<evidence type="ECO:0000256" key="8">
    <source>
        <dbReference type="SAM" id="SignalP"/>
    </source>
</evidence>
<evidence type="ECO:0000256" key="4">
    <source>
        <dbReference type="ARBA" id="ARBA00023277"/>
    </source>
</evidence>
<keyword evidence="8" id="KW-0732">Signal</keyword>
<evidence type="ECO:0000256" key="7">
    <source>
        <dbReference type="SAM" id="MobiDB-lite"/>
    </source>
</evidence>
<keyword evidence="5 6" id="KW-0326">Glycosidase</keyword>
<gene>
    <name evidence="9" type="ORF">QGN17_10025</name>
</gene>
<evidence type="ECO:0000256" key="1">
    <source>
        <dbReference type="ARBA" id="ARBA00009865"/>
    </source>
</evidence>
<name>A0ABT6N3W7_9SPHN</name>
<dbReference type="PANTHER" id="PTHR43772">
    <property type="entry name" value="ENDO-1,4-BETA-XYLANASE"/>
    <property type="match status" value="1"/>
</dbReference>
<dbReference type="Pfam" id="PF04616">
    <property type="entry name" value="Glyco_hydro_43"/>
    <property type="match status" value="1"/>
</dbReference>
<reference evidence="9" key="1">
    <citation type="submission" date="2023-04" db="EMBL/GenBank/DDBJ databases">
        <title>Sphingomonas sp. MAHUQ-71 isolated from rice field.</title>
        <authorList>
            <person name="Huq M.A."/>
        </authorList>
    </citation>
    <scope>NUCLEOTIDE SEQUENCE</scope>
    <source>
        <strain evidence="9">MAHUQ-71</strain>
    </source>
</reference>
<keyword evidence="4" id="KW-0119">Carbohydrate metabolism</keyword>
<dbReference type="SUPFAM" id="SSF75005">
    <property type="entry name" value="Arabinanase/levansucrase/invertase"/>
    <property type="match status" value="1"/>
</dbReference>
<sequence length="331" mass="36277">MRLKFLLAAIASLAAAPAPVPHNPIFVGADPDMVALCGRWYVYPTNAVDPKDGFAASRFYAWSSPDLRHWTKSAPLIEMKDIGWIEADGAKNHGLWAPSLTAANGRYYLYYSVGPQNPTPSRLGVAIGDSPDGPFKDSGKPLLTGGHGFEAIDPMVFVDHDGKAYLYAGGSAGAKLRIFLMKPDMTEIDHEIQVETPPNFTEGAFVHERNGIYYLSYSHGHFDGPDYSVHYATSKTPVGPWTYRGAILTADATHQGPGHHAFAENPKTHQWFIAYHRWERGPGPGPYKGTREVAIDAIHYTKDGRILPVKMTDGPPPLSPLPATSCKEPRR</sequence>
<keyword evidence="2" id="KW-0858">Xylan degradation</keyword>
<keyword evidence="3 6" id="KW-0378">Hydrolase</keyword>
<dbReference type="Gene3D" id="2.115.10.20">
    <property type="entry name" value="Glycosyl hydrolase domain, family 43"/>
    <property type="match status" value="1"/>
</dbReference>
<protein>
    <submittedName>
        <fullName evidence="9">Family 43 glycosylhydrolase</fullName>
    </submittedName>
</protein>
<dbReference type="EMBL" id="JARYGZ010000001">
    <property type="protein sequence ID" value="MDH7639066.1"/>
    <property type="molecule type" value="Genomic_DNA"/>
</dbReference>
<dbReference type="Proteomes" id="UP001160625">
    <property type="component" value="Unassembled WGS sequence"/>
</dbReference>
<evidence type="ECO:0000313" key="10">
    <source>
        <dbReference type="Proteomes" id="UP001160625"/>
    </source>
</evidence>
<feature type="region of interest" description="Disordered" evidence="7">
    <location>
        <begin position="309"/>
        <end position="331"/>
    </location>
</feature>
<comment type="caution">
    <text evidence="9">The sequence shown here is derived from an EMBL/GenBank/DDBJ whole genome shotgun (WGS) entry which is preliminary data.</text>
</comment>
<dbReference type="PANTHER" id="PTHR43772:SF2">
    <property type="entry name" value="PUTATIVE (AFU_ORTHOLOGUE AFUA_2G04480)-RELATED"/>
    <property type="match status" value="1"/>
</dbReference>
<evidence type="ECO:0000256" key="6">
    <source>
        <dbReference type="RuleBase" id="RU361187"/>
    </source>
</evidence>
<feature type="chain" id="PRO_5046783218" evidence="8">
    <location>
        <begin position="18"/>
        <end position="331"/>
    </location>
</feature>
<comment type="similarity">
    <text evidence="1 6">Belongs to the glycosyl hydrolase 43 family.</text>
</comment>